<evidence type="ECO:0000313" key="3">
    <source>
        <dbReference type="Proteomes" id="UP001458880"/>
    </source>
</evidence>
<feature type="compositionally biased region" description="Polar residues" evidence="1">
    <location>
        <begin position="186"/>
        <end position="201"/>
    </location>
</feature>
<reference evidence="2 3" key="2">
    <citation type="journal article" date="2024" name="BMC Genomics">
        <title>De novo assembly and annotation of Popillia japonica's genome with initial clues to its potential as an invasive pest.</title>
        <authorList>
            <person name="Cucini C."/>
            <person name="Boschi S."/>
            <person name="Funari R."/>
            <person name="Cardaioli E."/>
            <person name="Iannotti N."/>
            <person name="Marturano G."/>
            <person name="Paoli F."/>
            <person name="Bruttini M."/>
            <person name="Carapelli A."/>
            <person name="Frati F."/>
            <person name="Nardi F."/>
        </authorList>
    </citation>
    <scope>NUCLEOTIDE SEQUENCE [LARGE SCALE GENOMIC DNA]</scope>
    <source>
        <strain evidence="2">DMR45628</strain>
    </source>
</reference>
<proteinExistence type="predicted"/>
<evidence type="ECO:0000256" key="1">
    <source>
        <dbReference type="SAM" id="MobiDB-lite"/>
    </source>
</evidence>
<feature type="compositionally biased region" description="Low complexity" evidence="1">
    <location>
        <begin position="242"/>
        <end position="259"/>
    </location>
</feature>
<protein>
    <submittedName>
        <fullName evidence="2">Uncharacterized protein</fullName>
    </submittedName>
</protein>
<dbReference type="Proteomes" id="UP001458880">
    <property type="component" value="Unassembled WGS sequence"/>
</dbReference>
<feature type="region of interest" description="Disordered" evidence="1">
    <location>
        <begin position="168"/>
        <end position="201"/>
    </location>
</feature>
<sequence length="389" mass="44897">MKRLIIVYTAKYDCRRNFNIDDFNQIHIDSGSTVNKITPKPFDKLETSTIPLEGLFQTESSLKYHHNIKSDNEILQGEHSRFVNVRILEQDIADPSAKWNPDAKYIPIKILRNEEEITMKADVVEVTPENKHQTIKIAPIKKPTQPFRNHSHLKRNFTLSITPSPINSIPARFTSTRPSTRRKYTPHTTTQIENQDSITDTTSKIFSSTESIRNHYFRHKFNTRTPTVQISTTKADRLSPNSQQSYQSSDTTSQQFTESGLNYESEVPIRLYEIQEAVTRRKQSSSTPRFKLSFAKTSTTSPLSKLSSTVKVTTPFPLTTQRIILRKPPQELSERPANSNTRKTTSSHRENDFAGLLVNLPSQNGNWKSYWLGIYMPKEFKLRSSWWNM</sequence>
<gene>
    <name evidence="2" type="ORF">QE152_g26786</name>
</gene>
<comment type="caution">
    <text evidence="2">The sequence shown here is derived from an EMBL/GenBank/DDBJ whole genome shotgun (WGS) entry which is preliminary data.</text>
</comment>
<reference evidence="2" key="1">
    <citation type="submission" date="2023-05" db="EMBL/GenBank/DDBJ databases">
        <authorList>
            <person name="Nardi F."/>
            <person name="Carapelli A."/>
            <person name="Cucini C."/>
        </authorList>
    </citation>
    <scope>NUCLEOTIDE SEQUENCE</scope>
    <source>
        <strain evidence="2">DMR45628</strain>
        <tissue evidence="2">Testes</tissue>
    </source>
</reference>
<dbReference type="EMBL" id="JASPKY010000316">
    <property type="protein sequence ID" value="KAK9709158.1"/>
    <property type="molecule type" value="Genomic_DNA"/>
</dbReference>
<feature type="compositionally biased region" description="Polar residues" evidence="1">
    <location>
        <begin position="168"/>
        <end position="178"/>
    </location>
</feature>
<evidence type="ECO:0000313" key="2">
    <source>
        <dbReference type="EMBL" id="KAK9709158.1"/>
    </source>
</evidence>
<dbReference type="EMBL" id="JASPKY010000316">
    <property type="protein sequence ID" value="KAK9709159.1"/>
    <property type="molecule type" value="Genomic_DNA"/>
</dbReference>
<keyword evidence="3" id="KW-1185">Reference proteome</keyword>
<accession>A0AAW1JVT7</accession>
<organism evidence="2 3">
    <name type="scientific">Popillia japonica</name>
    <name type="common">Japanese beetle</name>
    <dbReference type="NCBI Taxonomy" id="7064"/>
    <lineage>
        <taxon>Eukaryota</taxon>
        <taxon>Metazoa</taxon>
        <taxon>Ecdysozoa</taxon>
        <taxon>Arthropoda</taxon>
        <taxon>Hexapoda</taxon>
        <taxon>Insecta</taxon>
        <taxon>Pterygota</taxon>
        <taxon>Neoptera</taxon>
        <taxon>Endopterygota</taxon>
        <taxon>Coleoptera</taxon>
        <taxon>Polyphaga</taxon>
        <taxon>Scarabaeiformia</taxon>
        <taxon>Scarabaeidae</taxon>
        <taxon>Rutelinae</taxon>
        <taxon>Popillia</taxon>
    </lineage>
</organism>
<feature type="region of interest" description="Disordered" evidence="1">
    <location>
        <begin position="329"/>
        <end position="350"/>
    </location>
</feature>
<feature type="region of interest" description="Disordered" evidence="1">
    <location>
        <begin position="227"/>
        <end position="260"/>
    </location>
</feature>
<name>A0AAW1JVT7_POPJA</name>
<dbReference type="AlphaFoldDB" id="A0AAW1JVT7"/>